<evidence type="ECO:0000256" key="2">
    <source>
        <dbReference type="SAM" id="SignalP"/>
    </source>
</evidence>
<dbReference type="RefSeq" id="WP_256611266.1">
    <property type="nucleotide sequence ID" value="NZ_JANIBM010000014.1"/>
</dbReference>
<comment type="caution">
    <text evidence="3">The sequence shown here is derived from an EMBL/GenBank/DDBJ whole genome shotgun (WGS) entry which is preliminary data.</text>
</comment>
<dbReference type="Proteomes" id="UP001524569">
    <property type="component" value="Unassembled WGS sequence"/>
</dbReference>
<feature type="chain" id="PRO_5046506466" evidence="2">
    <location>
        <begin position="24"/>
        <end position="280"/>
    </location>
</feature>
<evidence type="ECO:0000313" key="4">
    <source>
        <dbReference type="Proteomes" id="UP001524569"/>
    </source>
</evidence>
<feature type="transmembrane region" description="Helical" evidence="1">
    <location>
        <begin position="252"/>
        <end position="271"/>
    </location>
</feature>
<reference evidence="3 4" key="1">
    <citation type="submission" date="2022-07" db="EMBL/GenBank/DDBJ databases">
        <title>Methylomonas rivi sp. nov., Methylomonas rosea sp. nov., Methylomonas aureus sp. nov. and Methylomonas subterranea sp. nov., four novel methanotrophs isolated from a freshwater creek and the deep terrestrial subsurface.</title>
        <authorList>
            <person name="Abin C."/>
            <person name="Sankaranarayanan K."/>
            <person name="Garner C."/>
            <person name="Sindelar R."/>
            <person name="Kotary K."/>
            <person name="Garner R."/>
            <person name="Barclay S."/>
            <person name="Lawson P."/>
            <person name="Krumholz L."/>
        </authorList>
    </citation>
    <scope>NUCLEOTIDE SEQUENCE [LARGE SCALE GENOMIC DNA]</scope>
    <source>
        <strain evidence="3 4">SURF-1</strain>
    </source>
</reference>
<sequence length="280" mass="28052">MRTITKTSLAIIGGLALAANAGAAWSSPTQATALIDWSSLTIKTVGLGDVAPTYTLSGLGGNSNSNTSDWLRWSSDTSTSGNVFGAGVGGSGQGNGAAGAQRSANFTISGSGFLMLSANYSLSGEITGINCYEYYSCYNANTANASVSFDLSNVSAGGAQSHQSHSAQSLSLGNYWQSPLTSDSKQGVLSVGVIVNNGDVVSFSAAVAVWAADTSSGQAQLPGGGSVVLSNGYGSVTTTLVNPPLHFQLTAVPLPASASLLGTALVGLLGLGRKRQSLAV</sequence>
<proteinExistence type="predicted"/>
<keyword evidence="1" id="KW-1133">Transmembrane helix</keyword>
<gene>
    <name evidence="3" type="ORF">NP603_12755</name>
</gene>
<keyword evidence="1" id="KW-0812">Transmembrane</keyword>
<keyword evidence="1" id="KW-0472">Membrane</keyword>
<protein>
    <submittedName>
        <fullName evidence="3">VPLPA-CTERM sorting domain-containing protein</fullName>
    </submittedName>
</protein>
<dbReference type="EMBL" id="JANIBM010000014">
    <property type="protein sequence ID" value="MCQ8181982.1"/>
    <property type="molecule type" value="Genomic_DNA"/>
</dbReference>
<evidence type="ECO:0000256" key="1">
    <source>
        <dbReference type="SAM" id="Phobius"/>
    </source>
</evidence>
<keyword evidence="4" id="KW-1185">Reference proteome</keyword>
<organism evidence="3 4">
    <name type="scientific">Methylomonas aurea</name>
    <dbReference type="NCBI Taxonomy" id="2952224"/>
    <lineage>
        <taxon>Bacteria</taxon>
        <taxon>Pseudomonadati</taxon>
        <taxon>Pseudomonadota</taxon>
        <taxon>Gammaproteobacteria</taxon>
        <taxon>Methylococcales</taxon>
        <taxon>Methylococcaceae</taxon>
        <taxon>Methylomonas</taxon>
    </lineage>
</organism>
<keyword evidence="2" id="KW-0732">Signal</keyword>
<accession>A0ABT1UIB2</accession>
<evidence type="ECO:0000313" key="3">
    <source>
        <dbReference type="EMBL" id="MCQ8181982.1"/>
    </source>
</evidence>
<name>A0ABT1UIB2_9GAMM</name>
<feature type="signal peptide" evidence="2">
    <location>
        <begin position="1"/>
        <end position="23"/>
    </location>
</feature>